<accession>A0A267F1S8</accession>
<feature type="non-terminal residue" evidence="4">
    <location>
        <position position="1"/>
    </location>
</feature>
<keyword evidence="5" id="KW-1185">Reference proteome</keyword>
<dbReference type="Proteomes" id="UP000215902">
    <property type="component" value="Unassembled WGS sequence"/>
</dbReference>
<reference evidence="4 5" key="1">
    <citation type="submission" date="2017-06" db="EMBL/GenBank/DDBJ databases">
        <title>A platform for efficient transgenesis in Macrostomum lignano, a flatworm model organism for stem cell research.</title>
        <authorList>
            <person name="Berezikov E."/>
        </authorList>
    </citation>
    <scope>NUCLEOTIDE SEQUENCE [LARGE SCALE GENOMIC DNA]</scope>
    <source>
        <strain evidence="4">DV1</strain>
        <tissue evidence="4">Whole organism</tissue>
    </source>
</reference>
<evidence type="ECO:0000256" key="1">
    <source>
        <dbReference type="ARBA" id="ARBA00008552"/>
    </source>
</evidence>
<gene>
    <name evidence="4" type="ORF">BOX15_Mlig022870g2</name>
</gene>
<dbReference type="AlphaFoldDB" id="A0A267F1S8"/>
<proteinExistence type="inferred from homology"/>
<comment type="similarity">
    <text evidence="1">Belongs to the peptidase C78 family.</text>
</comment>
<dbReference type="Pfam" id="PF07910">
    <property type="entry name" value="Peptidase_C78"/>
    <property type="match status" value="1"/>
</dbReference>
<dbReference type="GO" id="GO:0071567">
    <property type="term" value="F:deUFMylase activity"/>
    <property type="evidence" value="ECO:0007669"/>
    <property type="project" value="TreeGrafter"/>
</dbReference>
<dbReference type="SUPFAM" id="SSF54001">
    <property type="entry name" value="Cysteine proteinases"/>
    <property type="match status" value="1"/>
</dbReference>
<name>A0A267F1S8_9PLAT</name>
<sequence>PSPNLTKFTLEEALQLLPIHSSQQAAVCGFTGTVVYYHYGCDGLNDAGWGCGYRACQTQLHWLLSNSKLQHPDPEVPAIPAMQSALVAMGDKPPSFTGSREWIGCLEAAYLADKFANRRCRILHQNSQSSEVNVDVKSLKKHFEDVGCPVMMGGHTDASAKTVLAVSGSDTDLLLLDPHYGRVVNSPPLSLSGLVHEGWLSWRSVDSLTETAFYNMCLPLTD</sequence>
<protein>
    <recommendedName>
        <fullName evidence="3">UFSP1/2/DUB catalytic domain-containing protein</fullName>
    </recommendedName>
</protein>
<dbReference type="PANTHER" id="PTHR48153:SF3">
    <property type="entry name" value="INACTIVE UFM1-SPECIFIC PROTEASE 1"/>
    <property type="match status" value="1"/>
</dbReference>
<keyword evidence="2" id="KW-0378">Hydrolase</keyword>
<evidence type="ECO:0000313" key="5">
    <source>
        <dbReference type="Proteomes" id="UP000215902"/>
    </source>
</evidence>
<comment type="caution">
    <text evidence="4">The sequence shown here is derived from an EMBL/GenBank/DDBJ whole genome shotgun (WGS) entry which is preliminary data.</text>
</comment>
<evidence type="ECO:0000256" key="2">
    <source>
        <dbReference type="ARBA" id="ARBA00022801"/>
    </source>
</evidence>
<dbReference type="Gene3D" id="3.90.70.130">
    <property type="match status" value="1"/>
</dbReference>
<dbReference type="PANTHER" id="PTHR48153">
    <property type="entry name" value="UFM1-SPECIFIC PROTEASE 2"/>
    <property type="match status" value="1"/>
</dbReference>
<dbReference type="EMBL" id="NIVC01001462">
    <property type="protein sequence ID" value="PAA67698.1"/>
    <property type="molecule type" value="Genomic_DNA"/>
</dbReference>
<evidence type="ECO:0000259" key="3">
    <source>
        <dbReference type="Pfam" id="PF07910"/>
    </source>
</evidence>
<feature type="domain" description="UFSP1/2/DUB catalytic" evidence="3">
    <location>
        <begin position="30"/>
        <end position="217"/>
    </location>
</feature>
<dbReference type="STRING" id="282301.A0A267F1S8"/>
<dbReference type="InterPro" id="IPR012462">
    <property type="entry name" value="UFSP1/2_DUB_cat"/>
</dbReference>
<dbReference type="InterPro" id="IPR038765">
    <property type="entry name" value="Papain-like_cys_pep_sf"/>
</dbReference>
<evidence type="ECO:0000313" key="4">
    <source>
        <dbReference type="EMBL" id="PAA67698.1"/>
    </source>
</evidence>
<organism evidence="4 5">
    <name type="scientific">Macrostomum lignano</name>
    <dbReference type="NCBI Taxonomy" id="282301"/>
    <lineage>
        <taxon>Eukaryota</taxon>
        <taxon>Metazoa</taxon>
        <taxon>Spiralia</taxon>
        <taxon>Lophotrochozoa</taxon>
        <taxon>Platyhelminthes</taxon>
        <taxon>Rhabditophora</taxon>
        <taxon>Macrostomorpha</taxon>
        <taxon>Macrostomida</taxon>
        <taxon>Macrostomidae</taxon>
        <taxon>Macrostomum</taxon>
    </lineage>
</organism>
<dbReference type="OrthoDB" id="417506at2759"/>